<feature type="transmembrane region" description="Helical" evidence="3">
    <location>
        <begin position="128"/>
        <end position="148"/>
    </location>
</feature>
<evidence type="ECO:0000256" key="1">
    <source>
        <dbReference type="ARBA" id="ARBA00004127"/>
    </source>
</evidence>
<sequence length="312" mass="34415">MTCSLGVSMFFTLMLKVLPAYVAILLGFVAGRVVKLDCATIGKLLFYCIGPIVVFFGILKIHITPELVFLPVITFVICCTMSLVVYSASSLVLRDHMRNMLAFSSGSSSMGFFGLPVAIALFDESAVSIYLLCYVGMLFFENSFGFYIATSGLYTPRQCLKKLITLPIFHAAVVALVCNHFEVRVPEFLLRVSTDLASTYMVLGTMLLGISVANIKDFAINWKLMALTVLIKYVAWPLLALLLIFLDRNGPRLYDSQVYQALILLAIIPISSTGVILAHTTSYKPDVAAIMLLISTVIGIFYVPFMISLLLY</sequence>
<feature type="transmembrane region" description="Helical" evidence="3">
    <location>
        <begin position="69"/>
        <end position="88"/>
    </location>
</feature>
<dbReference type="GO" id="GO:0012505">
    <property type="term" value="C:endomembrane system"/>
    <property type="evidence" value="ECO:0007669"/>
    <property type="project" value="UniProtKB-SubCell"/>
</dbReference>
<feature type="transmembrane region" description="Helical" evidence="3">
    <location>
        <begin position="290"/>
        <end position="311"/>
    </location>
</feature>
<name>B9KHJ5_ANAMF</name>
<keyword evidence="3" id="KW-1133">Transmembrane helix</keyword>
<dbReference type="PANTHER" id="PTHR36838:SF1">
    <property type="entry name" value="SLR1864 PROTEIN"/>
    <property type="match status" value="1"/>
</dbReference>
<keyword evidence="3" id="KW-0472">Membrane</keyword>
<dbReference type="InterPro" id="IPR038770">
    <property type="entry name" value="Na+/solute_symporter_sf"/>
</dbReference>
<protein>
    <recommendedName>
        <fullName evidence="6">Permease</fullName>
    </recommendedName>
</protein>
<keyword evidence="3" id="KW-0812">Transmembrane</keyword>
<reference evidence="4 5" key="1">
    <citation type="journal article" date="2009" name="BMC Genomics">
        <title>Conservation in the face of diversity: multistrain analysis of an intracellular bacterium.</title>
        <authorList>
            <person name="Dark M.J."/>
            <person name="Herndon D.R."/>
            <person name="Kappmeyer L.S."/>
            <person name="Gonzales M.P."/>
            <person name="Nordeen E."/>
            <person name="Palmer G.H."/>
            <person name="Knowles D.P. Jr."/>
            <person name="Brayton K.A."/>
        </authorList>
    </citation>
    <scope>NUCLEOTIDE SEQUENCE [LARGE SCALE GENOMIC DNA]</scope>
    <source>
        <strain evidence="4 5">Florida</strain>
    </source>
</reference>
<proteinExistence type="predicted"/>
<comment type="subcellular location">
    <subcellularLocation>
        <location evidence="1">Endomembrane system</location>
        <topology evidence="1">Multi-pass membrane protein</topology>
    </subcellularLocation>
</comment>
<keyword evidence="2" id="KW-0813">Transport</keyword>
<dbReference type="Proteomes" id="UP000007307">
    <property type="component" value="Chromosome"/>
</dbReference>
<feature type="transmembrane region" description="Helical" evidence="3">
    <location>
        <begin position="160"/>
        <end position="177"/>
    </location>
</feature>
<feature type="transmembrane region" description="Helical" evidence="3">
    <location>
        <begin position="100"/>
        <end position="122"/>
    </location>
</feature>
<dbReference type="Gene3D" id="1.20.1530.20">
    <property type="match status" value="1"/>
</dbReference>
<accession>B9KHJ5</accession>
<feature type="transmembrane region" description="Helical" evidence="3">
    <location>
        <begin position="258"/>
        <end position="278"/>
    </location>
</feature>
<evidence type="ECO:0000313" key="4">
    <source>
        <dbReference type="EMBL" id="ACM48957.1"/>
    </source>
</evidence>
<dbReference type="HOGENOM" id="CLU_056175_4_2_5"/>
<evidence type="ECO:0008006" key="6">
    <source>
        <dbReference type="Google" id="ProtNLM"/>
    </source>
</evidence>
<evidence type="ECO:0000256" key="3">
    <source>
        <dbReference type="SAM" id="Phobius"/>
    </source>
</evidence>
<feature type="transmembrane region" description="Helical" evidence="3">
    <location>
        <begin position="44"/>
        <end position="63"/>
    </location>
</feature>
<feature type="transmembrane region" description="Helical" evidence="3">
    <location>
        <begin position="227"/>
        <end position="246"/>
    </location>
</feature>
<dbReference type="eggNOG" id="COG0679">
    <property type="taxonomic scope" value="Bacteria"/>
</dbReference>
<evidence type="ECO:0000313" key="5">
    <source>
        <dbReference type="Proteomes" id="UP000007307"/>
    </source>
</evidence>
<dbReference type="AlphaFoldDB" id="B9KHJ5"/>
<gene>
    <name evidence="4" type="ordered locus">AMF_066</name>
</gene>
<feature type="transmembrane region" description="Helical" evidence="3">
    <location>
        <begin position="197"/>
        <end position="215"/>
    </location>
</feature>
<dbReference type="KEGG" id="amf:AMF_066"/>
<dbReference type="PANTHER" id="PTHR36838">
    <property type="entry name" value="AUXIN EFFLUX CARRIER FAMILY PROTEIN"/>
    <property type="match status" value="1"/>
</dbReference>
<evidence type="ECO:0000256" key="2">
    <source>
        <dbReference type="ARBA" id="ARBA00022448"/>
    </source>
</evidence>
<dbReference type="EMBL" id="CP001079">
    <property type="protein sequence ID" value="ACM48957.1"/>
    <property type="molecule type" value="Genomic_DNA"/>
</dbReference>
<dbReference type="STRING" id="320483.AMF_066"/>
<feature type="transmembrane region" description="Helical" evidence="3">
    <location>
        <begin position="6"/>
        <end position="32"/>
    </location>
</feature>
<keyword evidence="5" id="KW-1185">Reference proteome</keyword>
<organism evidence="4 5">
    <name type="scientific">Anaplasma marginale (strain Florida)</name>
    <dbReference type="NCBI Taxonomy" id="320483"/>
    <lineage>
        <taxon>Bacteria</taxon>
        <taxon>Pseudomonadati</taxon>
        <taxon>Pseudomonadota</taxon>
        <taxon>Alphaproteobacteria</taxon>
        <taxon>Rickettsiales</taxon>
        <taxon>Anaplasmataceae</taxon>
        <taxon>Anaplasma</taxon>
    </lineage>
</organism>